<comment type="subcellular location">
    <subcellularLocation>
        <location evidence="1">Mitochondrion inner membrane</location>
        <topology evidence="1">Multi-pass membrane protein</topology>
    </subcellularLocation>
</comment>
<protein>
    <submittedName>
        <fullName evidence="12">Probable calcium-binding mitochondrial carrier protein Aralar</fullName>
    </submittedName>
</protein>
<dbReference type="Proteomes" id="UP000007014">
    <property type="component" value="Chromosome 13"/>
</dbReference>
<evidence type="ECO:0000256" key="5">
    <source>
        <dbReference type="ARBA" id="ARBA00022989"/>
    </source>
</evidence>
<organism evidence="12 13">
    <name type="scientific">Cyanidioschyzon merolae (strain NIES-3377 / 10D)</name>
    <name type="common">Unicellular red alga</name>
    <dbReference type="NCBI Taxonomy" id="280699"/>
    <lineage>
        <taxon>Eukaryota</taxon>
        <taxon>Rhodophyta</taxon>
        <taxon>Bangiophyceae</taxon>
        <taxon>Cyanidiales</taxon>
        <taxon>Cyanidiaceae</taxon>
        <taxon>Cyanidioschyzon</taxon>
    </lineage>
</organism>
<dbReference type="AlphaFoldDB" id="M1VIP3"/>
<dbReference type="Gene3D" id="1.50.40.10">
    <property type="entry name" value="Mitochondrial carrier domain"/>
    <property type="match status" value="2"/>
</dbReference>
<evidence type="ECO:0000256" key="10">
    <source>
        <dbReference type="SAM" id="MobiDB-lite"/>
    </source>
</evidence>
<feature type="transmembrane region" description="Helical" evidence="11">
    <location>
        <begin position="420"/>
        <end position="438"/>
    </location>
</feature>
<keyword evidence="3 8" id="KW-0812">Transmembrane</keyword>
<evidence type="ECO:0000256" key="1">
    <source>
        <dbReference type="ARBA" id="ARBA00004448"/>
    </source>
</evidence>
<dbReference type="eggNOG" id="KOG0751">
    <property type="taxonomic scope" value="Eukaryota"/>
</dbReference>
<dbReference type="InterPro" id="IPR051028">
    <property type="entry name" value="Mito_Solute_Carrier"/>
</dbReference>
<dbReference type="InterPro" id="IPR023395">
    <property type="entry name" value="MCP_dom_sf"/>
</dbReference>
<keyword evidence="5 11" id="KW-1133">Transmembrane helix</keyword>
<keyword evidence="7 8" id="KW-0472">Membrane</keyword>
<dbReference type="InterPro" id="IPR018108">
    <property type="entry name" value="MCP_transmembrane"/>
</dbReference>
<evidence type="ECO:0000256" key="2">
    <source>
        <dbReference type="ARBA" id="ARBA00006375"/>
    </source>
</evidence>
<keyword evidence="6" id="KW-0496">Mitochondrion</keyword>
<feature type="transmembrane region" description="Helical" evidence="11">
    <location>
        <begin position="59"/>
        <end position="79"/>
    </location>
</feature>
<dbReference type="PANTHER" id="PTHR45678:SF15">
    <property type="entry name" value="MITOCHONDRIAL SUBSTRATE CARRIER FAMILY PROTEIN X"/>
    <property type="match status" value="1"/>
</dbReference>
<reference evidence="12 13" key="1">
    <citation type="journal article" date="2004" name="Nature">
        <title>Genome sequence of the ultrasmall unicellular red alga Cyanidioschyzon merolae 10D.</title>
        <authorList>
            <person name="Matsuzaki M."/>
            <person name="Misumi O."/>
            <person name="Shin-i T."/>
            <person name="Maruyama S."/>
            <person name="Takahara M."/>
            <person name="Miyagishima S."/>
            <person name="Mori T."/>
            <person name="Nishida K."/>
            <person name="Yagisawa F."/>
            <person name="Nishida K."/>
            <person name="Yoshida Y."/>
            <person name="Nishimura Y."/>
            <person name="Nakao S."/>
            <person name="Kobayashi T."/>
            <person name="Momoyama Y."/>
            <person name="Higashiyama T."/>
            <person name="Minoda A."/>
            <person name="Sano M."/>
            <person name="Nomoto H."/>
            <person name="Oishi K."/>
            <person name="Hayashi H."/>
            <person name="Ohta F."/>
            <person name="Nishizaka S."/>
            <person name="Haga S."/>
            <person name="Miura S."/>
            <person name="Morishita T."/>
            <person name="Kabeya Y."/>
            <person name="Terasawa K."/>
            <person name="Suzuki Y."/>
            <person name="Ishii Y."/>
            <person name="Asakawa S."/>
            <person name="Takano H."/>
            <person name="Ohta N."/>
            <person name="Kuroiwa H."/>
            <person name="Tanaka K."/>
            <person name="Shimizu N."/>
            <person name="Sugano S."/>
            <person name="Sato N."/>
            <person name="Nozaki H."/>
            <person name="Ogasawara N."/>
            <person name="Kohara Y."/>
            <person name="Kuroiwa T."/>
        </authorList>
    </citation>
    <scope>NUCLEOTIDE SEQUENCE [LARGE SCALE GENOMIC DNA]</scope>
    <source>
        <strain evidence="12 13">10D</strain>
    </source>
</reference>
<dbReference type="PROSITE" id="PS50920">
    <property type="entry name" value="SOLCAR"/>
    <property type="match status" value="3"/>
</dbReference>
<evidence type="ECO:0000256" key="3">
    <source>
        <dbReference type="ARBA" id="ARBA00022692"/>
    </source>
</evidence>
<proteinExistence type="inferred from homology"/>
<dbReference type="GO" id="GO:0022857">
    <property type="term" value="F:transmembrane transporter activity"/>
    <property type="evidence" value="ECO:0007669"/>
    <property type="project" value="TreeGrafter"/>
</dbReference>
<evidence type="ECO:0000256" key="7">
    <source>
        <dbReference type="ARBA" id="ARBA00023136"/>
    </source>
</evidence>
<sequence>MDAQKVTASAPYASRLDPRTAGVSFPEQGDVQSPAENEGSAVCPPRQTSLGTKSLGANILFGGLAGVTGTTIIFPLYTLKTHLMTDTGSRECRGSSESAAVYNTASKAEPVRGNAVSTGTANPTSSTGPALATEAAKHTSTLAVKDTACTDSHAKLPTVEAAAPARSSKVASNGSRGPAAASQSTLASTPRTNALKAASLLKRRPRLVETLQQILRSQGVRGLYRGLTPVLIGVAPEKAIKLAANDFFVSEFKERSPNPHGPLSVKQGMLAGAGAGLCQVIATNPMEVLMITMQTRAAHGHPQHSVTDTIRMLGLRGLYRGVSATLTRDIPFSMVFFGMNTSLKERLSLHYQGGLPMRIVFGVGILSGVTAAALSTPFDVVKTRIQSGVRDRHGRSYHSVVNTLVRVVREEGFRALWSGAVPRVMIVGPLFGITLLFYELQQRLAQSAHQRT</sequence>
<dbReference type="GeneID" id="16995076"/>
<feature type="transmembrane region" description="Helical" evidence="11">
    <location>
        <begin position="355"/>
        <end position="374"/>
    </location>
</feature>
<dbReference type="RefSeq" id="XP_005537059.1">
    <property type="nucleotide sequence ID" value="XM_005537002.1"/>
</dbReference>
<evidence type="ECO:0000256" key="9">
    <source>
        <dbReference type="RuleBase" id="RU000488"/>
    </source>
</evidence>
<feature type="repeat" description="Solcar" evidence="8">
    <location>
        <begin position="263"/>
        <end position="346"/>
    </location>
</feature>
<feature type="repeat" description="Solcar" evidence="8">
    <location>
        <begin position="168"/>
        <end position="251"/>
    </location>
</feature>
<dbReference type="SUPFAM" id="SSF103506">
    <property type="entry name" value="Mitochondrial carrier"/>
    <property type="match status" value="1"/>
</dbReference>
<comment type="similarity">
    <text evidence="2 9">Belongs to the mitochondrial carrier (TC 2.A.29) family.</text>
</comment>
<feature type="region of interest" description="Disordered" evidence="10">
    <location>
        <begin position="111"/>
        <end position="132"/>
    </location>
</feature>
<reference evidence="12 13" key="2">
    <citation type="journal article" date="2007" name="BMC Biol.">
        <title>A 100%-complete sequence reveals unusually simple genomic features in the hot-spring red alga Cyanidioschyzon merolae.</title>
        <authorList>
            <person name="Nozaki H."/>
            <person name="Takano H."/>
            <person name="Misumi O."/>
            <person name="Terasawa K."/>
            <person name="Matsuzaki M."/>
            <person name="Maruyama S."/>
            <person name="Nishida K."/>
            <person name="Yagisawa F."/>
            <person name="Yoshida Y."/>
            <person name="Fujiwara T."/>
            <person name="Takio S."/>
            <person name="Tamura K."/>
            <person name="Chung S.J."/>
            <person name="Nakamura S."/>
            <person name="Kuroiwa H."/>
            <person name="Tanaka K."/>
            <person name="Sato N."/>
            <person name="Kuroiwa T."/>
        </authorList>
    </citation>
    <scope>NUCLEOTIDE SEQUENCE [LARGE SCALE GENOMIC DNA]</scope>
    <source>
        <strain evidence="12 13">10D</strain>
    </source>
</reference>
<feature type="region of interest" description="Disordered" evidence="10">
    <location>
        <begin position="160"/>
        <end position="189"/>
    </location>
</feature>
<feature type="region of interest" description="Disordered" evidence="10">
    <location>
        <begin position="1"/>
        <end position="47"/>
    </location>
</feature>
<name>M1VIP3_CYAM1</name>
<dbReference type="GO" id="GO:0005743">
    <property type="term" value="C:mitochondrial inner membrane"/>
    <property type="evidence" value="ECO:0007669"/>
    <property type="project" value="UniProtKB-SubCell"/>
</dbReference>
<dbReference type="OMA" id="HAIWQRE"/>
<feature type="repeat" description="Solcar" evidence="8">
    <location>
        <begin position="355"/>
        <end position="444"/>
    </location>
</feature>
<dbReference type="OrthoDB" id="2161at2759"/>
<keyword evidence="9" id="KW-0813">Transport</keyword>
<evidence type="ECO:0000313" key="12">
    <source>
        <dbReference type="EMBL" id="BAM81023.1"/>
    </source>
</evidence>
<accession>M1VIP3</accession>
<evidence type="ECO:0000256" key="11">
    <source>
        <dbReference type="SAM" id="Phobius"/>
    </source>
</evidence>
<feature type="compositionally biased region" description="Polar residues" evidence="10">
    <location>
        <begin position="115"/>
        <end position="128"/>
    </location>
</feature>
<keyword evidence="4" id="KW-0999">Mitochondrion inner membrane</keyword>
<dbReference type="Gramene" id="CMM169CT">
    <property type="protein sequence ID" value="CMM169CT"/>
    <property type="gene ID" value="CMM169C"/>
</dbReference>
<dbReference type="Pfam" id="PF00153">
    <property type="entry name" value="Mito_carr"/>
    <property type="match status" value="4"/>
</dbReference>
<dbReference type="PANTHER" id="PTHR45678">
    <property type="entry name" value="MITOCHONDRIAL 2-OXODICARBOXYLATE CARRIER 1-RELATED"/>
    <property type="match status" value="1"/>
</dbReference>
<dbReference type="KEGG" id="cme:CYME_CMM169C"/>
<evidence type="ECO:0000256" key="6">
    <source>
        <dbReference type="ARBA" id="ARBA00023128"/>
    </source>
</evidence>
<feature type="compositionally biased region" description="Polar residues" evidence="10">
    <location>
        <begin position="169"/>
        <end position="189"/>
    </location>
</feature>
<dbReference type="EMBL" id="AP006495">
    <property type="protein sequence ID" value="BAM81023.1"/>
    <property type="molecule type" value="Genomic_DNA"/>
</dbReference>
<gene>
    <name evidence="12" type="ORF">CYME_CMM169C</name>
</gene>
<evidence type="ECO:0000256" key="8">
    <source>
        <dbReference type="PROSITE-ProRule" id="PRU00282"/>
    </source>
</evidence>
<dbReference type="HOGENOM" id="CLU_606042_0_0_1"/>
<evidence type="ECO:0000256" key="4">
    <source>
        <dbReference type="ARBA" id="ARBA00022792"/>
    </source>
</evidence>
<keyword evidence="13" id="KW-1185">Reference proteome</keyword>
<evidence type="ECO:0000313" key="13">
    <source>
        <dbReference type="Proteomes" id="UP000007014"/>
    </source>
</evidence>